<dbReference type="EMBL" id="CCBP010000233">
    <property type="protein sequence ID" value="CDO75039.1"/>
    <property type="molecule type" value="Genomic_DNA"/>
</dbReference>
<name>A0A060SS38_PYCCI</name>
<gene>
    <name evidence="2" type="ORF">BN946_scf184640.g14</name>
</gene>
<dbReference type="STRING" id="5643.A0A060SS38"/>
<accession>A0A060SS38</accession>
<dbReference type="InterPro" id="IPR025476">
    <property type="entry name" value="Helitron_helicase-like"/>
</dbReference>
<evidence type="ECO:0000259" key="1">
    <source>
        <dbReference type="Pfam" id="PF14214"/>
    </source>
</evidence>
<protein>
    <recommendedName>
        <fullName evidence="1">Helitron helicase-like domain-containing protein</fullName>
    </recommendedName>
</protein>
<dbReference type="HOGENOM" id="CLU_001324_3_3_1"/>
<dbReference type="PANTHER" id="PTHR45786">
    <property type="entry name" value="DNA BINDING PROTEIN-LIKE"/>
    <property type="match status" value="1"/>
</dbReference>
<comment type="caution">
    <text evidence="2">The sequence shown here is derived from an EMBL/GenBank/DDBJ whole genome shotgun (WGS) entry which is preliminary data.</text>
</comment>
<dbReference type="OMA" id="REECTID"/>
<dbReference type="Proteomes" id="UP000029665">
    <property type="component" value="Unassembled WGS sequence"/>
</dbReference>
<dbReference type="OrthoDB" id="3366231at2759"/>
<evidence type="ECO:0000313" key="2">
    <source>
        <dbReference type="EMBL" id="CDO75039.1"/>
    </source>
</evidence>
<feature type="domain" description="Helitron helicase-like" evidence="1">
    <location>
        <begin position="1"/>
        <end position="158"/>
    </location>
</feature>
<sequence>MWASAEQSRINWVRNNQAQIRAALYSGLQDMVSQSDAEARTAPDLHSVGQRIILPSSFQGGPRHWYEQCQDALAICREECTIDFFITATCNPAWKEITDELFPGQTTSDRPDLVARIFHLKQKAIFADIIENGVLGAVSAYIYSNEWQKRGLPHFHSLFMMKAPFKLRETAQIDSCIRWTMF</sequence>
<organism evidence="2 3">
    <name type="scientific">Pycnoporus cinnabarinus</name>
    <name type="common">Cinnabar-red polypore</name>
    <name type="synonym">Trametes cinnabarina</name>
    <dbReference type="NCBI Taxonomy" id="5643"/>
    <lineage>
        <taxon>Eukaryota</taxon>
        <taxon>Fungi</taxon>
        <taxon>Dikarya</taxon>
        <taxon>Basidiomycota</taxon>
        <taxon>Agaricomycotina</taxon>
        <taxon>Agaricomycetes</taxon>
        <taxon>Polyporales</taxon>
        <taxon>Polyporaceae</taxon>
        <taxon>Trametes</taxon>
    </lineage>
</organism>
<proteinExistence type="predicted"/>
<reference evidence="2" key="1">
    <citation type="submission" date="2014-01" db="EMBL/GenBank/DDBJ databases">
        <title>The genome of the white-rot fungus Pycnoporus cinnabarinus: a basidiomycete model with a versatile arsenal for lignocellulosic biomass breakdown.</title>
        <authorList>
            <person name="Levasseur A."/>
            <person name="Lomascolo A."/>
            <person name="Ruiz-Duenas F.J."/>
            <person name="Uzan E."/>
            <person name="Piumi F."/>
            <person name="Kues U."/>
            <person name="Ram A.F.J."/>
            <person name="Murat C."/>
            <person name="Haon M."/>
            <person name="Benoit I."/>
            <person name="Arfi Y."/>
            <person name="Chevret D."/>
            <person name="Drula E."/>
            <person name="Kwon M.J."/>
            <person name="Gouret P."/>
            <person name="Lesage-Meessen L."/>
            <person name="Lombard V."/>
            <person name="Mariette J."/>
            <person name="Noirot C."/>
            <person name="Park J."/>
            <person name="Patyshakuliyeva A."/>
            <person name="Wieneger R.A.B."/>
            <person name="Wosten H.A.B."/>
            <person name="Martin F."/>
            <person name="Coutinho P.M."/>
            <person name="de Vries R."/>
            <person name="Martinez A.T."/>
            <person name="Klopp C."/>
            <person name="Pontarotti P."/>
            <person name="Henrissat B."/>
            <person name="Record E."/>
        </authorList>
    </citation>
    <scope>NUCLEOTIDE SEQUENCE [LARGE SCALE GENOMIC DNA]</scope>
    <source>
        <strain evidence="2">BRFM137</strain>
    </source>
</reference>
<keyword evidence="3" id="KW-1185">Reference proteome</keyword>
<evidence type="ECO:0000313" key="3">
    <source>
        <dbReference type="Proteomes" id="UP000029665"/>
    </source>
</evidence>
<dbReference type="Pfam" id="PF14214">
    <property type="entry name" value="Helitron_like_N"/>
    <property type="match status" value="1"/>
</dbReference>
<dbReference type="PANTHER" id="PTHR45786:SF74">
    <property type="entry name" value="ATP-DEPENDENT DNA HELICASE"/>
    <property type="match status" value="1"/>
</dbReference>
<dbReference type="AlphaFoldDB" id="A0A060SS38"/>